<comment type="caution">
    <text evidence="4">The sequence shown here is derived from an EMBL/GenBank/DDBJ whole genome shotgun (WGS) entry which is preliminary data.</text>
</comment>
<reference evidence="4 5" key="1">
    <citation type="submission" date="2017-03" db="EMBL/GenBank/DDBJ databases">
        <title>Genome of the blue death feigning beetle - Asbolus verrucosus.</title>
        <authorList>
            <person name="Rider S.D."/>
        </authorList>
    </citation>
    <scope>NUCLEOTIDE SEQUENCE [LARGE SCALE GENOMIC DNA]</scope>
    <source>
        <strain evidence="4">Butters</strain>
        <tissue evidence="4">Head and leg muscle</tissue>
    </source>
</reference>
<proteinExistence type="predicted"/>
<feature type="compositionally biased region" description="Basic and acidic residues" evidence="1">
    <location>
        <begin position="133"/>
        <end position="154"/>
    </location>
</feature>
<dbReference type="OrthoDB" id="10051416at2759"/>
<name>A0A482W9X6_ASBVE</name>
<evidence type="ECO:0000259" key="3">
    <source>
        <dbReference type="Pfam" id="PF25040"/>
    </source>
</evidence>
<dbReference type="STRING" id="1661398.A0A482W9X6"/>
<evidence type="ECO:0000259" key="2">
    <source>
        <dbReference type="Pfam" id="PF25039"/>
    </source>
</evidence>
<protein>
    <recommendedName>
        <fullName evidence="6">Fragile site-associated protein C-terminal domain-containing protein</fullName>
    </recommendedName>
</protein>
<dbReference type="InterPro" id="IPR033616">
    <property type="entry name" value="BLTP1"/>
</dbReference>
<feature type="compositionally biased region" description="Polar residues" evidence="1">
    <location>
        <begin position="494"/>
        <end position="503"/>
    </location>
</feature>
<dbReference type="AlphaFoldDB" id="A0A482W9X6"/>
<dbReference type="InterPro" id="IPR056742">
    <property type="entry name" value="BLTP1_C"/>
</dbReference>
<dbReference type="GO" id="GO:0048488">
    <property type="term" value="P:synaptic vesicle endocytosis"/>
    <property type="evidence" value="ECO:0007669"/>
    <property type="project" value="TreeGrafter"/>
</dbReference>
<dbReference type="GO" id="GO:0098793">
    <property type="term" value="C:presynapse"/>
    <property type="evidence" value="ECO:0007669"/>
    <property type="project" value="GOC"/>
</dbReference>
<feature type="domain" description="Bridge-like lipid transfer protein family member 1 C-terminal" evidence="3">
    <location>
        <begin position="626"/>
        <end position="1158"/>
    </location>
</feature>
<dbReference type="Pfam" id="PF25040">
    <property type="entry name" value="BLTP1_C"/>
    <property type="match status" value="1"/>
</dbReference>
<dbReference type="EMBL" id="QDEB01012250">
    <property type="protein sequence ID" value="RZC41982.1"/>
    <property type="molecule type" value="Genomic_DNA"/>
</dbReference>
<feature type="compositionally biased region" description="Low complexity" evidence="1">
    <location>
        <begin position="204"/>
        <end position="216"/>
    </location>
</feature>
<accession>A0A482W9X6</accession>
<keyword evidence="5" id="KW-1185">Reference proteome</keyword>
<sequence>METMHIDIVVSEHGKTEKKKGKSKPKRLFIEVSANNRKIADESPAFVCEKVSVELEIDRMTDMAVNEMMKTKNVLYISRGQLKNHTSTVINFTIGTRRVRYISQRVNMPLLRLLHQISNMYQNVKDTQNELREQQPVEIRRPKTSASDHADIKHHSSSKLPPPLLLNTHTPGAVSDIQEPPVDTSKQLSLKISDPGSCTSQQKPVVSPSPSLRSRPQSFAQKLRSTGKSVKGYVNLNEGAGTPMTMSSPSGSALDHITVSSDKSTGRCWKTIYHLLDLYANMPDTKTIKHRFSVGTYDISEHYKGNRKYDILTEMKSSEDLDKPETTPPVTTKGSVSKEHTKLVVFGVARIHRTRLLATLSGLKLEAEITSLHSSLTCRKKSTPAMLECSLTGQIGRTMIVLLEGVAPNQQTVVKVTIGKSQALYSSVMKRGKDKNSGLLTVGAVNIDIPQHPVALHGMVTRGSKQLSSTLQELRVTRTASRLSRGVQADEEQQSSPSHQTRNVPVASAGFTKSGGEEKSLLQPLVMQFSVILQSLSITAALLPSLQATYKMDQVNSTGFTGSKAKFTIDLPHHSLSFNTILQGYNEKVEANLPSEASIALPAVHVSAEYIPENATSLHKNPEGVVFRQGGYMNAHADIGVFEHSLTTDLLNHLVFVQKVFMKEVNEVVQKVYGGERPVPIWLEDTEEPSSLNRLLFSLVIRIRRIQLTATTAGSSAVRLETGAVVFELSNRVQNVSGSAQSSATARLFGKAQVDLNLSLGQIIRNAVFEEAEIEYQPVAFFNTRIGLRNAFQDEIVEGEDKEVVLITLKRPLIYIQPVAIDKAILVWLNYKNAYDYWNEKRANLNKEVLTATQQVYEKFQFGQFTSQLSAPHLGTLFLQLTVEDMGICLPLNPLPLTWNQRNVYEESRGAVVITLENTSISACSSGSLVSKGKFSNLCLRFADDFETSLDDWKPDMTDSSIMNLCVVSDGTYEVCSRTIAAKQPNENAKWFLNVQWQMEGVDIHLDTNVGKQLSALGHTLTMLTGAEEAPFPVDYDSDDNEPIDGTRASQESILPAFMFDPNLDNRSRSKLMEKEMNEQAKIINDLRSLGASHGTIELEMKRLHELETIVYKGFRRDMIQKLRRQSVKAQSIKGKFGLGSKSAFRSKSFMVQSPMMERKD</sequence>
<feature type="region of interest" description="Disordered" evidence="1">
    <location>
        <begin position="479"/>
        <end position="510"/>
    </location>
</feature>
<organism evidence="4 5">
    <name type="scientific">Asbolus verrucosus</name>
    <name type="common">Desert ironclad beetle</name>
    <dbReference type="NCBI Taxonomy" id="1661398"/>
    <lineage>
        <taxon>Eukaryota</taxon>
        <taxon>Metazoa</taxon>
        <taxon>Ecdysozoa</taxon>
        <taxon>Arthropoda</taxon>
        <taxon>Hexapoda</taxon>
        <taxon>Insecta</taxon>
        <taxon>Pterygota</taxon>
        <taxon>Neoptera</taxon>
        <taxon>Endopterygota</taxon>
        <taxon>Coleoptera</taxon>
        <taxon>Polyphaga</taxon>
        <taxon>Cucujiformia</taxon>
        <taxon>Tenebrionidae</taxon>
        <taxon>Pimeliinae</taxon>
        <taxon>Asbolus</taxon>
    </lineage>
</organism>
<dbReference type="Pfam" id="PF25039">
    <property type="entry name" value="BLTP1_M"/>
    <property type="match status" value="1"/>
</dbReference>
<feature type="compositionally biased region" description="Polar residues" evidence="1">
    <location>
        <begin position="184"/>
        <end position="203"/>
    </location>
</feature>
<feature type="region of interest" description="Disordered" evidence="1">
    <location>
        <begin position="133"/>
        <end position="218"/>
    </location>
</feature>
<evidence type="ECO:0000313" key="5">
    <source>
        <dbReference type="Proteomes" id="UP000292052"/>
    </source>
</evidence>
<evidence type="ECO:0000256" key="1">
    <source>
        <dbReference type="SAM" id="MobiDB-lite"/>
    </source>
</evidence>
<gene>
    <name evidence="4" type="ORF">BDFB_011189</name>
</gene>
<feature type="domain" description="Bridge-like lipid transfer protein family member 1 middle region" evidence="2">
    <location>
        <begin position="255"/>
        <end position="615"/>
    </location>
</feature>
<dbReference type="Proteomes" id="UP000292052">
    <property type="component" value="Unassembled WGS sequence"/>
</dbReference>
<dbReference type="InterPro" id="IPR056741">
    <property type="entry name" value="BLTP1_M"/>
</dbReference>
<evidence type="ECO:0008006" key="6">
    <source>
        <dbReference type="Google" id="ProtNLM"/>
    </source>
</evidence>
<dbReference type="PANTHER" id="PTHR31640:SF1">
    <property type="entry name" value="BRIDGE-LIKE LIPID TRANSFER PROTEIN FAMILY MEMBER 1"/>
    <property type="match status" value="1"/>
</dbReference>
<evidence type="ECO:0000313" key="4">
    <source>
        <dbReference type="EMBL" id="RZC41982.1"/>
    </source>
</evidence>
<dbReference type="PANTHER" id="PTHR31640">
    <property type="entry name" value="TRANSMEMBRANE PROTEIN KIAA1109"/>
    <property type="match status" value="1"/>
</dbReference>
<feature type="non-terminal residue" evidence="4">
    <location>
        <position position="1161"/>
    </location>
</feature>